<dbReference type="PANTHER" id="PTHR23031">
    <property type="entry name" value="RHOPHILIN"/>
    <property type="match status" value="1"/>
</dbReference>
<dbReference type="Proteomes" id="UP001164746">
    <property type="component" value="Chromosome 8"/>
</dbReference>
<dbReference type="PROSITE" id="PS51180">
    <property type="entry name" value="BRO1"/>
    <property type="match status" value="1"/>
</dbReference>
<dbReference type="InterPro" id="IPR047138">
    <property type="entry name" value="RHPN1_2"/>
</dbReference>
<dbReference type="SMART" id="SM00228">
    <property type="entry name" value="PDZ"/>
    <property type="match status" value="1"/>
</dbReference>
<dbReference type="Pfam" id="PF03097">
    <property type="entry name" value="BRO1"/>
    <property type="match status" value="1"/>
</dbReference>
<evidence type="ECO:0000256" key="1">
    <source>
        <dbReference type="SAM" id="MobiDB-lite"/>
    </source>
</evidence>
<proteinExistence type="predicted"/>
<dbReference type="InterPro" id="IPR004328">
    <property type="entry name" value="BRO1_dom"/>
</dbReference>
<dbReference type="PROSITE" id="PS50106">
    <property type="entry name" value="PDZ"/>
    <property type="match status" value="1"/>
</dbReference>
<dbReference type="SMART" id="SM01041">
    <property type="entry name" value="BRO1"/>
    <property type="match status" value="1"/>
</dbReference>
<dbReference type="Gene3D" id="1.25.40.280">
    <property type="entry name" value="alix/aip1 like domains"/>
    <property type="match status" value="1"/>
</dbReference>
<evidence type="ECO:0000259" key="2">
    <source>
        <dbReference type="PROSITE" id="PS50106"/>
    </source>
</evidence>
<dbReference type="InterPro" id="IPR038499">
    <property type="entry name" value="BRO1_sf"/>
</dbReference>
<feature type="domain" description="PDZ" evidence="2">
    <location>
        <begin position="407"/>
        <end position="485"/>
    </location>
</feature>
<keyword evidence="5" id="KW-1185">Reference proteome</keyword>
<dbReference type="SUPFAM" id="SSF50156">
    <property type="entry name" value="PDZ domain-like"/>
    <property type="match status" value="1"/>
</dbReference>
<sequence>MELVKDGDVDKSSHLSDELVGRKGCDPLLTTARGKLQKRRSKLNDEINRELRMRNGAENLFSSHKVPMIPLGLKETKDIDFKVAIKDSILEHYSENAENYNTSVQDLQELRLALRYPQRNTSGVELLMEYYNQLYFLEKRFFPPDRRIPIMYDSLTGVPNIQKTLTFEKGSVMFNIGALYTQIACKQDRHTKEGLLLAIRNFELAGGAFRYLHNHFTHAPSMDMQPQTLTMLVQLMMSQAQECVYETVCLGGLAPGVDQCSLAAQEAAMVKREYYRALAYQHIADALLDEPDSIDSTKIIELMLCLSSEEDDDVPDVKVPQTFDDRKQLAKAHLAESLMCHEEALRLHDICVSKFSTLEEEDDFSEVITAPSVKAATQQVVAPVTPEFAKGPIALFNARNYWTAPRNVVLDRATDQGFGFSVRGDCPVKIADMEPGSVAEQANINVGDFIVAVGDVDTKRAKHDEVVNLVRKSGIHLVLRLITPMNQECLDAGGASSAPSTPKTPMRMQSPGHSLSGASSKSGKSSRLSAPWIFARKGSKDKEETVSRNDEFILLGDDSDKFSDHDILIAIQYFMNKLFKFLHILIITILSIKTAIA</sequence>
<feature type="region of interest" description="Disordered" evidence="1">
    <location>
        <begin position="492"/>
        <end position="525"/>
    </location>
</feature>
<protein>
    <submittedName>
        <fullName evidence="4">RHPN1-like protein</fullName>
    </submittedName>
</protein>
<evidence type="ECO:0000313" key="4">
    <source>
        <dbReference type="EMBL" id="WAR11551.1"/>
    </source>
</evidence>
<evidence type="ECO:0000313" key="5">
    <source>
        <dbReference type="Proteomes" id="UP001164746"/>
    </source>
</evidence>
<reference evidence="4" key="1">
    <citation type="submission" date="2022-11" db="EMBL/GenBank/DDBJ databases">
        <title>Centuries of genome instability and evolution in soft-shell clam transmissible cancer (bioRxiv).</title>
        <authorList>
            <person name="Hart S.F.M."/>
            <person name="Yonemitsu M.A."/>
            <person name="Giersch R.M."/>
            <person name="Beal B.F."/>
            <person name="Arriagada G."/>
            <person name="Davis B.W."/>
            <person name="Ostrander E.A."/>
            <person name="Goff S.P."/>
            <person name="Metzger M.J."/>
        </authorList>
    </citation>
    <scope>NUCLEOTIDE SEQUENCE</scope>
    <source>
        <strain evidence="4">MELC-2E11</strain>
        <tissue evidence="4">Siphon/mantle</tissue>
    </source>
</reference>
<dbReference type="SUPFAM" id="SSF46585">
    <property type="entry name" value="HR1 repeat"/>
    <property type="match status" value="1"/>
</dbReference>
<name>A0ABY7ERX0_MYAAR</name>
<accession>A0ABY7ERX0</accession>
<dbReference type="InterPro" id="IPR036274">
    <property type="entry name" value="HR1_rpt_sf"/>
</dbReference>
<evidence type="ECO:0000259" key="3">
    <source>
        <dbReference type="PROSITE" id="PS51180"/>
    </source>
</evidence>
<dbReference type="Pfam" id="PF00595">
    <property type="entry name" value="PDZ"/>
    <property type="match status" value="1"/>
</dbReference>
<gene>
    <name evidence="4" type="ORF">MAR_025731</name>
</gene>
<dbReference type="InterPro" id="IPR001478">
    <property type="entry name" value="PDZ"/>
</dbReference>
<dbReference type="Gene3D" id="2.30.42.10">
    <property type="match status" value="1"/>
</dbReference>
<dbReference type="EMBL" id="CP111019">
    <property type="protein sequence ID" value="WAR11551.1"/>
    <property type="molecule type" value="Genomic_DNA"/>
</dbReference>
<dbReference type="PANTHER" id="PTHR23031:SF15">
    <property type="entry name" value="LD12055P"/>
    <property type="match status" value="1"/>
</dbReference>
<feature type="compositionally biased region" description="Low complexity" evidence="1">
    <location>
        <begin position="514"/>
        <end position="525"/>
    </location>
</feature>
<organism evidence="4 5">
    <name type="scientific">Mya arenaria</name>
    <name type="common">Soft-shell clam</name>
    <dbReference type="NCBI Taxonomy" id="6604"/>
    <lineage>
        <taxon>Eukaryota</taxon>
        <taxon>Metazoa</taxon>
        <taxon>Spiralia</taxon>
        <taxon>Lophotrochozoa</taxon>
        <taxon>Mollusca</taxon>
        <taxon>Bivalvia</taxon>
        <taxon>Autobranchia</taxon>
        <taxon>Heteroconchia</taxon>
        <taxon>Euheterodonta</taxon>
        <taxon>Imparidentia</taxon>
        <taxon>Neoheterodontei</taxon>
        <taxon>Myida</taxon>
        <taxon>Myoidea</taxon>
        <taxon>Myidae</taxon>
        <taxon>Mya</taxon>
    </lineage>
</organism>
<dbReference type="InterPro" id="IPR036034">
    <property type="entry name" value="PDZ_sf"/>
</dbReference>
<feature type="domain" description="BRO1" evidence="3">
    <location>
        <begin position="67"/>
        <end position="485"/>
    </location>
</feature>